<organism evidence="7 8">
    <name type="scientific">Phaeoacremonium minimum (strain UCR-PA7)</name>
    <name type="common">Esca disease fungus</name>
    <name type="synonym">Togninia minima</name>
    <dbReference type="NCBI Taxonomy" id="1286976"/>
    <lineage>
        <taxon>Eukaryota</taxon>
        <taxon>Fungi</taxon>
        <taxon>Dikarya</taxon>
        <taxon>Ascomycota</taxon>
        <taxon>Pezizomycotina</taxon>
        <taxon>Sordariomycetes</taxon>
        <taxon>Sordariomycetidae</taxon>
        <taxon>Togniniales</taxon>
        <taxon>Togniniaceae</taxon>
        <taxon>Phaeoacremonium</taxon>
    </lineage>
</organism>
<name>R8BXA1_PHAM7</name>
<dbReference type="InterPro" id="IPR000608">
    <property type="entry name" value="UBC"/>
</dbReference>
<dbReference type="InterPro" id="IPR016135">
    <property type="entry name" value="UBQ-conjugating_enzyme/RWD"/>
</dbReference>
<dbReference type="HOGENOM" id="CLU_030988_13_3_1"/>
<dbReference type="PROSITE" id="PS50127">
    <property type="entry name" value="UBC_2"/>
    <property type="match status" value="1"/>
</dbReference>
<proteinExistence type="predicted"/>
<evidence type="ECO:0000256" key="4">
    <source>
        <dbReference type="ARBA" id="ARBA00022786"/>
    </source>
</evidence>
<dbReference type="Gene3D" id="3.10.110.10">
    <property type="entry name" value="Ubiquitin Conjugating Enzyme"/>
    <property type="match status" value="1"/>
</dbReference>
<evidence type="ECO:0000256" key="1">
    <source>
        <dbReference type="ARBA" id="ARBA00012486"/>
    </source>
</evidence>
<evidence type="ECO:0000313" key="8">
    <source>
        <dbReference type="Proteomes" id="UP000014074"/>
    </source>
</evidence>
<dbReference type="GO" id="GO:0005524">
    <property type="term" value="F:ATP binding"/>
    <property type="evidence" value="ECO:0007669"/>
    <property type="project" value="UniProtKB-KW"/>
</dbReference>
<dbReference type="Pfam" id="PF00179">
    <property type="entry name" value="UQ_con"/>
    <property type="match status" value="1"/>
</dbReference>
<evidence type="ECO:0000313" key="7">
    <source>
        <dbReference type="EMBL" id="EOO03904.1"/>
    </source>
</evidence>
<dbReference type="OrthoDB" id="9978460at2759"/>
<feature type="domain" description="UBC core" evidence="6">
    <location>
        <begin position="2"/>
        <end position="152"/>
    </location>
</feature>
<dbReference type="Proteomes" id="UP000014074">
    <property type="component" value="Unassembled WGS sequence"/>
</dbReference>
<accession>R8BXA1</accession>
<keyword evidence="4" id="KW-0833">Ubl conjugation pathway</keyword>
<dbReference type="EC" id="2.3.2.23" evidence="1"/>
<dbReference type="GO" id="GO:0061631">
    <property type="term" value="F:ubiquitin conjugating enzyme activity"/>
    <property type="evidence" value="ECO:0007669"/>
    <property type="project" value="UniProtKB-EC"/>
</dbReference>
<reference evidence="8" key="1">
    <citation type="journal article" date="2013" name="Genome Announc.">
        <title>Draft genome sequence of the ascomycete Phaeoacremonium aleophilum strain UCR-PA7, a causal agent of the esca disease complex in grapevines.</title>
        <authorList>
            <person name="Blanco-Ulate B."/>
            <person name="Rolshausen P."/>
            <person name="Cantu D."/>
        </authorList>
    </citation>
    <scope>NUCLEOTIDE SEQUENCE [LARGE SCALE GENOMIC DNA]</scope>
    <source>
        <strain evidence="8">UCR-PA7</strain>
    </source>
</reference>
<evidence type="ECO:0000256" key="2">
    <source>
        <dbReference type="ARBA" id="ARBA00022679"/>
    </source>
</evidence>
<dbReference type="GeneID" id="19327228"/>
<evidence type="ECO:0000259" key="6">
    <source>
        <dbReference type="PROSITE" id="PS50127"/>
    </source>
</evidence>
<dbReference type="SMART" id="SM00212">
    <property type="entry name" value="UBCc"/>
    <property type="match status" value="1"/>
</dbReference>
<dbReference type="AlphaFoldDB" id="R8BXA1"/>
<keyword evidence="5" id="KW-0067">ATP-binding</keyword>
<dbReference type="KEGG" id="tmn:UCRPA7_656"/>
<dbReference type="RefSeq" id="XP_007911441.1">
    <property type="nucleotide sequence ID" value="XM_007913250.1"/>
</dbReference>
<dbReference type="FunFam" id="3.10.110.10:FF:000060">
    <property type="entry name" value="Ubiquitin conjugating enzyme (UbcB)"/>
    <property type="match status" value="1"/>
</dbReference>
<protein>
    <recommendedName>
        <fullName evidence="1">E2 ubiquitin-conjugating enzyme</fullName>
        <ecNumber evidence="1">2.3.2.23</ecNumber>
    </recommendedName>
</protein>
<evidence type="ECO:0000256" key="5">
    <source>
        <dbReference type="ARBA" id="ARBA00022840"/>
    </source>
</evidence>
<dbReference type="InterPro" id="IPR050113">
    <property type="entry name" value="Ub_conjugating_enzyme"/>
</dbReference>
<sequence>MTSQKRISKELADCMANPPAGMKIELANESDIHKWHITLAGPPSTVYAGGTFGLVVSLPADYPFKPPLVTFATRIYHPNVTNDSLGNICLGALKPENWKPASRLLGVLEAVRGLLIEPQPDDPLEARIADEYKNKRADFDKTARNYVSRYAKGAVKFDALAASAAKEAAAASSS</sequence>
<gene>
    <name evidence="7" type="ORF">UCRPA7_656</name>
</gene>
<dbReference type="PANTHER" id="PTHR24067">
    <property type="entry name" value="UBIQUITIN-CONJUGATING ENZYME E2"/>
    <property type="match status" value="1"/>
</dbReference>
<evidence type="ECO:0000256" key="3">
    <source>
        <dbReference type="ARBA" id="ARBA00022741"/>
    </source>
</evidence>
<dbReference type="SUPFAM" id="SSF54495">
    <property type="entry name" value="UBC-like"/>
    <property type="match status" value="1"/>
</dbReference>
<keyword evidence="2" id="KW-0808">Transferase</keyword>
<dbReference type="EMBL" id="KB932812">
    <property type="protein sequence ID" value="EOO03904.1"/>
    <property type="molecule type" value="Genomic_DNA"/>
</dbReference>
<keyword evidence="3" id="KW-0547">Nucleotide-binding</keyword>
<keyword evidence="8" id="KW-1185">Reference proteome</keyword>
<dbReference type="eggNOG" id="KOG0417">
    <property type="taxonomic scope" value="Eukaryota"/>
</dbReference>